<dbReference type="GO" id="GO:0008237">
    <property type="term" value="F:metallopeptidase activity"/>
    <property type="evidence" value="ECO:0007669"/>
    <property type="project" value="UniProtKB-KW"/>
</dbReference>
<dbReference type="InterPro" id="IPR011650">
    <property type="entry name" value="Peptidase_M20_dimer"/>
</dbReference>
<dbReference type="NCBIfam" id="TIGR01882">
    <property type="entry name" value="peptidase-T"/>
    <property type="match status" value="1"/>
</dbReference>
<comment type="catalytic activity">
    <reaction evidence="7">
        <text>Release of the N-terminal residue from a tripeptide.</text>
        <dbReference type="EC" id="3.4.11.4"/>
    </reaction>
</comment>
<dbReference type="PANTHER" id="PTHR42994">
    <property type="entry name" value="PEPTIDASE T"/>
    <property type="match status" value="1"/>
</dbReference>
<dbReference type="Pfam" id="PF07687">
    <property type="entry name" value="M20_dimer"/>
    <property type="match status" value="1"/>
</dbReference>
<dbReference type="GO" id="GO:0045148">
    <property type="term" value="F:tripeptide aminopeptidase activity"/>
    <property type="evidence" value="ECO:0007669"/>
    <property type="project" value="UniProtKB-UniRule"/>
</dbReference>
<dbReference type="NCBIfam" id="NF003976">
    <property type="entry name" value="PRK05469.1"/>
    <property type="match status" value="1"/>
</dbReference>
<dbReference type="GO" id="GO:0008270">
    <property type="term" value="F:zinc ion binding"/>
    <property type="evidence" value="ECO:0007669"/>
    <property type="project" value="UniProtKB-UniRule"/>
</dbReference>
<dbReference type="Gene3D" id="3.30.70.360">
    <property type="match status" value="1"/>
</dbReference>
<accession>A0A975CNF9</accession>
<dbReference type="RefSeq" id="WP_208079162.1">
    <property type="nucleotide sequence ID" value="NZ_CP071869.1"/>
</dbReference>
<feature type="active site" evidence="7 8">
    <location>
        <position position="83"/>
    </location>
</feature>
<feature type="active site" description="Proton acceptor" evidence="7 8">
    <location>
        <position position="178"/>
    </location>
</feature>
<evidence type="ECO:0000256" key="7">
    <source>
        <dbReference type="HAMAP-Rule" id="MF_00550"/>
    </source>
</evidence>
<dbReference type="InterPro" id="IPR036264">
    <property type="entry name" value="Bact_exopeptidase_dim_dom"/>
</dbReference>
<dbReference type="SUPFAM" id="SSF53187">
    <property type="entry name" value="Zn-dependent exopeptidases"/>
    <property type="match status" value="1"/>
</dbReference>
<dbReference type="HAMAP" id="MF_00550">
    <property type="entry name" value="Aminopeptidase_M20"/>
    <property type="match status" value="1"/>
</dbReference>
<dbReference type="Gene3D" id="3.40.630.10">
    <property type="entry name" value="Zn peptidases"/>
    <property type="match status" value="1"/>
</dbReference>
<keyword evidence="4 7" id="KW-0378">Hydrolase</keyword>
<feature type="binding site" evidence="7 9">
    <location>
        <position position="179"/>
    </location>
    <ligand>
        <name>Zn(2+)</name>
        <dbReference type="ChEBI" id="CHEBI:29105"/>
        <label>2</label>
    </ligand>
</feature>
<evidence type="ECO:0000256" key="6">
    <source>
        <dbReference type="ARBA" id="ARBA00023049"/>
    </source>
</evidence>
<dbReference type="GO" id="GO:0043171">
    <property type="term" value="P:peptide catabolic process"/>
    <property type="evidence" value="ECO:0007669"/>
    <property type="project" value="UniProtKB-UniRule"/>
</dbReference>
<keyword evidence="12" id="KW-1185">Reference proteome</keyword>
<dbReference type="EMBL" id="CP071869">
    <property type="protein sequence ID" value="QTE23151.1"/>
    <property type="molecule type" value="Genomic_DNA"/>
</dbReference>
<evidence type="ECO:0000256" key="1">
    <source>
        <dbReference type="ARBA" id="ARBA00009692"/>
    </source>
</evidence>
<sequence length="413" mass="46781">MIEKKHITDRFIKYVTIDTESDPNNTAFPSSENQWNLAKVLVKDLTDIGLEDITLDENCYIMATLPSNIEYRVPTIGFVAHIDTSPDFTGKNVKPQIVENYQGNDIILNEEENIVLSPDYFEDLLQYKGQTIITTDGTTLLGADDKAGVTEIVTAMEYLIKHPEIKHGKIRICFTPDEEVGKGAHKFDVNKFDAEWAYTIDGSQIGELEYENFNAASAKVTITGKIVHPGYAKGKMINSMLIANEFIASLPPEEVPEKTSDYEGFFHLHDLNGNVEKTVLEYIIRDHDLDLFEKRKYLMQRIAFDFNERFNKDLVEVEIKNQYFNMKEKIVPVMHIVDIVEEVMKEIGIKPLIKAIRGGTDGSQLSYKGLPCPNIFAGGHNFHGRFEYVPVESMVKATEVIVGIAKKVPEKYA</sequence>
<protein>
    <recommendedName>
        <fullName evidence="7">Peptidase T</fullName>
        <ecNumber evidence="7">3.4.11.4</ecNumber>
    </recommendedName>
    <alternativeName>
        <fullName evidence="7">Aminotripeptidase</fullName>
        <shortName evidence="7">Tripeptidase</shortName>
    </alternativeName>
    <alternativeName>
        <fullName evidence="7">Tripeptide aminopeptidase</fullName>
    </alternativeName>
</protein>
<comment type="cofactor">
    <cofactor evidence="7 9">
        <name>Zn(2+)</name>
        <dbReference type="ChEBI" id="CHEBI:29105"/>
    </cofactor>
    <text evidence="7 9">Binds 2 Zn(2+) ions per subunit.</text>
</comment>
<name>A0A975CNF9_9FLAO</name>
<feature type="domain" description="Peptidase M20 dimerisation" evidence="10">
    <location>
        <begin position="210"/>
        <end position="310"/>
    </location>
</feature>
<dbReference type="CDD" id="cd03892">
    <property type="entry name" value="M20_peptT"/>
    <property type="match status" value="1"/>
</dbReference>
<comment type="function">
    <text evidence="7">Cleaves the N-terminal amino acid of tripeptides.</text>
</comment>
<gene>
    <name evidence="7 11" type="primary">pepT</name>
    <name evidence="11" type="ORF">J3359_02415</name>
</gene>
<dbReference type="GO" id="GO:0005829">
    <property type="term" value="C:cytosol"/>
    <property type="evidence" value="ECO:0007669"/>
    <property type="project" value="TreeGrafter"/>
</dbReference>
<comment type="subcellular location">
    <subcellularLocation>
        <location evidence="7">Cytoplasm</location>
    </subcellularLocation>
</comment>
<evidence type="ECO:0000313" key="12">
    <source>
        <dbReference type="Proteomes" id="UP000663920"/>
    </source>
</evidence>
<proteinExistence type="inferred from homology"/>
<dbReference type="NCBIfam" id="NF009920">
    <property type="entry name" value="PRK13381.1"/>
    <property type="match status" value="1"/>
</dbReference>
<feature type="binding site" evidence="7 9">
    <location>
        <position position="383"/>
    </location>
    <ligand>
        <name>Zn(2+)</name>
        <dbReference type="ChEBI" id="CHEBI:29105"/>
        <label>2</label>
    </ligand>
</feature>
<keyword evidence="6 7" id="KW-0482">Metalloprotease</keyword>
<reference evidence="11 12" key="1">
    <citation type="submission" date="2021-03" db="EMBL/GenBank/DDBJ databases">
        <title>Complete genome of Polaribacter_sp.SM13.</title>
        <authorList>
            <person name="Jeong S.W."/>
            <person name="Bae J.W."/>
        </authorList>
    </citation>
    <scope>NUCLEOTIDE SEQUENCE [LARGE SCALE GENOMIC DNA]</scope>
    <source>
        <strain evidence="11 12">SM13</strain>
    </source>
</reference>
<dbReference type="PROSITE" id="PS00759">
    <property type="entry name" value="ARGE_DAPE_CPG2_2"/>
    <property type="match status" value="1"/>
</dbReference>
<dbReference type="EC" id="3.4.11.4" evidence="7"/>
<feature type="binding site" evidence="7 9">
    <location>
        <position position="144"/>
    </location>
    <ligand>
        <name>Zn(2+)</name>
        <dbReference type="ChEBI" id="CHEBI:29105"/>
        <label>2</label>
    </ligand>
</feature>
<dbReference type="Proteomes" id="UP000663920">
    <property type="component" value="Chromosome"/>
</dbReference>
<dbReference type="InterPro" id="IPR001261">
    <property type="entry name" value="ArgE/DapE_CS"/>
</dbReference>
<keyword evidence="2 7" id="KW-0645">Protease</keyword>
<feature type="binding site" evidence="7 9">
    <location>
        <position position="144"/>
    </location>
    <ligand>
        <name>Zn(2+)</name>
        <dbReference type="ChEBI" id="CHEBI:29105"/>
        <label>1</label>
    </ligand>
</feature>
<evidence type="ECO:0000313" key="11">
    <source>
        <dbReference type="EMBL" id="QTE23151.1"/>
    </source>
</evidence>
<dbReference type="InterPro" id="IPR010161">
    <property type="entry name" value="Peptidase_M20B"/>
</dbReference>
<comment type="similarity">
    <text evidence="1 7">Belongs to the peptidase M20B family.</text>
</comment>
<dbReference type="InterPro" id="IPR002933">
    <property type="entry name" value="Peptidase_M20"/>
</dbReference>
<evidence type="ECO:0000256" key="5">
    <source>
        <dbReference type="ARBA" id="ARBA00022833"/>
    </source>
</evidence>
<evidence type="ECO:0000259" key="10">
    <source>
        <dbReference type="Pfam" id="PF07687"/>
    </source>
</evidence>
<evidence type="ECO:0000256" key="2">
    <source>
        <dbReference type="ARBA" id="ARBA00022670"/>
    </source>
</evidence>
<dbReference type="PROSITE" id="PS00758">
    <property type="entry name" value="ARGE_DAPE_CPG2_1"/>
    <property type="match status" value="1"/>
</dbReference>
<dbReference type="GO" id="GO:0006508">
    <property type="term" value="P:proteolysis"/>
    <property type="evidence" value="ECO:0007669"/>
    <property type="project" value="UniProtKB-UniRule"/>
</dbReference>
<feature type="binding site" evidence="7 9">
    <location>
        <position position="201"/>
    </location>
    <ligand>
        <name>Zn(2+)</name>
        <dbReference type="ChEBI" id="CHEBI:29105"/>
        <label>1</label>
    </ligand>
</feature>
<organism evidence="11 12">
    <name type="scientific">Polaribacter cellanae</name>
    <dbReference type="NCBI Taxonomy" id="2818493"/>
    <lineage>
        <taxon>Bacteria</taxon>
        <taxon>Pseudomonadati</taxon>
        <taxon>Bacteroidota</taxon>
        <taxon>Flavobacteriia</taxon>
        <taxon>Flavobacteriales</taxon>
        <taxon>Flavobacteriaceae</taxon>
    </lineage>
</organism>
<keyword evidence="5 7" id="KW-0862">Zinc</keyword>
<dbReference type="Pfam" id="PF01546">
    <property type="entry name" value="Peptidase_M20"/>
    <property type="match status" value="1"/>
</dbReference>
<keyword evidence="3 7" id="KW-0479">Metal-binding</keyword>
<evidence type="ECO:0000256" key="8">
    <source>
        <dbReference type="PIRSR" id="PIRSR037215-1"/>
    </source>
</evidence>
<dbReference type="KEGG" id="pcea:J3359_02415"/>
<dbReference type="AlphaFoldDB" id="A0A975CNF9"/>
<evidence type="ECO:0000256" key="4">
    <source>
        <dbReference type="ARBA" id="ARBA00022801"/>
    </source>
</evidence>
<feature type="binding site" evidence="7 9">
    <location>
        <position position="81"/>
    </location>
    <ligand>
        <name>Zn(2+)</name>
        <dbReference type="ChEBI" id="CHEBI:29105"/>
        <label>1</label>
    </ligand>
</feature>
<keyword evidence="7" id="KW-0963">Cytoplasm</keyword>
<keyword evidence="7 11" id="KW-0031">Aminopeptidase</keyword>
<dbReference type="PIRSF" id="PIRSF037215">
    <property type="entry name" value="Peptidase_M20B"/>
    <property type="match status" value="1"/>
</dbReference>
<dbReference type="SUPFAM" id="SSF55031">
    <property type="entry name" value="Bacterial exopeptidase dimerisation domain"/>
    <property type="match status" value="1"/>
</dbReference>
<evidence type="ECO:0000256" key="3">
    <source>
        <dbReference type="ARBA" id="ARBA00022723"/>
    </source>
</evidence>
<dbReference type="PANTHER" id="PTHR42994:SF1">
    <property type="entry name" value="PEPTIDASE T"/>
    <property type="match status" value="1"/>
</dbReference>
<evidence type="ECO:0000256" key="9">
    <source>
        <dbReference type="PIRSR" id="PIRSR037215-2"/>
    </source>
</evidence>